<dbReference type="Gene3D" id="3.40.109.40">
    <property type="match status" value="1"/>
</dbReference>
<dbReference type="GO" id="GO:0008705">
    <property type="term" value="F:methionine synthase activity"/>
    <property type="evidence" value="ECO:0007669"/>
    <property type="project" value="InterPro"/>
</dbReference>
<gene>
    <name evidence="1" type="ORF">CLHOM_01950</name>
</gene>
<dbReference type="EMBL" id="LHUR01000005">
    <property type="protein sequence ID" value="KOA21524.1"/>
    <property type="molecule type" value="Genomic_DNA"/>
</dbReference>
<evidence type="ECO:0000313" key="1">
    <source>
        <dbReference type="EMBL" id="KOA21524.1"/>
    </source>
</evidence>
<organism evidence="1 2">
    <name type="scientific">Clostridium homopropionicum DSM 5847</name>
    <dbReference type="NCBI Taxonomy" id="1121318"/>
    <lineage>
        <taxon>Bacteria</taxon>
        <taxon>Bacillati</taxon>
        <taxon>Bacillota</taxon>
        <taxon>Clostridia</taxon>
        <taxon>Eubacteriales</taxon>
        <taxon>Clostridiaceae</taxon>
        <taxon>Clostridium</taxon>
    </lineage>
</organism>
<accession>A0A0L6ZEV8</accession>
<reference evidence="2" key="1">
    <citation type="submission" date="2015-08" db="EMBL/GenBank/DDBJ databases">
        <title>Genome sequence of the strict anaerobe Clostridium homopropionicum LuHBu1 (DSM 5847T).</title>
        <authorList>
            <person name="Poehlein A."/>
            <person name="Beck M."/>
            <person name="Schiel-Bengelsdorf B."/>
            <person name="Bengelsdorf F.R."/>
            <person name="Daniel R."/>
            <person name="Duerre P."/>
        </authorList>
    </citation>
    <scope>NUCLEOTIDE SEQUENCE [LARGE SCALE GENOMIC DNA]</scope>
    <source>
        <strain evidence="2">DSM 5847</strain>
    </source>
</reference>
<protein>
    <submittedName>
        <fullName evidence="1">Vitamin B12 dependent methionine synthase, activation domain</fullName>
    </submittedName>
</protein>
<proteinExistence type="predicted"/>
<dbReference type="InterPro" id="IPR037010">
    <property type="entry name" value="VitB12-dep_Met_synth_activ_sf"/>
</dbReference>
<name>A0A0L6ZEV8_9CLOT</name>
<dbReference type="Proteomes" id="UP000037043">
    <property type="component" value="Unassembled WGS sequence"/>
</dbReference>
<keyword evidence="2" id="KW-1185">Reference proteome</keyword>
<dbReference type="SUPFAM" id="SSF56507">
    <property type="entry name" value="Methionine synthase activation domain-like"/>
    <property type="match status" value="1"/>
</dbReference>
<comment type="caution">
    <text evidence="1">The sequence shown here is derived from an EMBL/GenBank/DDBJ whole genome shotgun (WGS) entry which is preliminary data.</text>
</comment>
<dbReference type="STRING" id="36844.SAMN04488501_10526"/>
<dbReference type="PATRIC" id="fig|1121318.3.peg.195"/>
<dbReference type="AlphaFoldDB" id="A0A0L6ZEV8"/>
<evidence type="ECO:0000313" key="2">
    <source>
        <dbReference type="Proteomes" id="UP000037043"/>
    </source>
</evidence>
<dbReference type="PIRSF" id="PIRSF037984">
    <property type="entry name" value="Met_synth_TM0269_prd"/>
    <property type="match status" value="1"/>
</dbReference>
<dbReference type="InterPro" id="IPR017342">
    <property type="entry name" value="S-AdoMet-dep_Met_synth_prd"/>
</dbReference>
<sequence length="223" mass="25100">MEVNRNEVLRYLGYKKGNIGESISQLIDECIEEIKKYSNYKYTYKLFEIKQLEEEIELLNSNLILKGSDISHHLKDSTMCAVLGVTLGSLVDTKIKLYEKTNLTKALILDACASTAIEWVCDEASNKIKEEALNNYDLGITYRYSPGYGDFAIDIQPEIINALEAQKKIGLTVTETNILIPRKSVTAIIGFQDKNIISIHPGCRTCNNSKWCQLKKGGNYCGN</sequence>